<feature type="transmembrane region" description="Helical" evidence="3">
    <location>
        <begin position="65"/>
        <end position="85"/>
    </location>
</feature>
<dbReference type="InterPro" id="IPR052756">
    <property type="entry name" value="Alkyne_AA_exporter"/>
</dbReference>
<dbReference type="PANTHER" id="PTHR12715">
    <property type="entry name" value="TRANSPORTER, DRUG/METABOLITE EXPORTER FAMILY"/>
    <property type="match status" value="1"/>
</dbReference>
<feature type="transmembrane region" description="Helical" evidence="3">
    <location>
        <begin position="35"/>
        <end position="53"/>
    </location>
</feature>
<evidence type="ECO:0000256" key="2">
    <source>
        <dbReference type="ARBA" id="ARBA00007362"/>
    </source>
</evidence>
<dbReference type="Pfam" id="PF00892">
    <property type="entry name" value="EamA"/>
    <property type="match status" value="1"/>
</dbReference>
<organism evidence="5 6">
    <name type="scientific">Halalkalibacter nanhaiisediminis</name>
    <dbReference type="NCBI Taxonomy" id="688079"/>
    <lineage>
        <taxon>Bacteria</taxon>
        <taxon>Bacillati</taxon>
        <taxon>Bacillota</taxon>
        <taxon>Bacilli</taxon>
        <taxon>Bacillales</taxon>
        <taxon>Bacillaceae</taxon>
        <taxon>Halalkalibacter</taxon>
    </lineage>
</organism>
<accession>A0A562QTB1</accession>
<dbReference type="OrthoDB" id="9809509at2"/>
<keyword evidence="3" id="KW-0812">Transmembrane</keyword>
<dbReference type="AlphaFoldDB" id="A0A562QTB1"/>
<dbReference type="RefSeq" id="WP_144448844.1">
    <property type="nucleotide sequence ID" value="NZ_VLKZ01000001.1"/>
</dbReference>
<dbReference type="InterPro" id="IPR037185">
    <property type="entry name" value="EmrE-like"/>
</dbReference>
<keyword evidence="3" id="KW-0472">Membrane</keyword>
<evidence type="ECO:0000313" key="6">
    <source>
        <dbReference type="Proteomes" id="UP000315711"/>
    </source>
</evidence>
<protein>
    <submittedName>
        <fullName evidence="5">EamA-like transporter family protein</fullName>
    </submittedName>
</protein>
<sequence length="138" mass="15113">MKVRIFIAYALAVILWASAFPGIRVGLEHYSPEHLSLLRLLLGSVGLIIFGFIETIGLPHLKDVPIILLLGFLGFSVYHTALSIGEQTVSAGVASLLVSTTPIFSAILATIFLREKMTQVHFTKNSFHSVSQALYQKC</sequence>
<reference evidence="5 6" key="1">
    <citation type="journal article" date="2015" name="Stand. Genomic Sci.">
        <title>Genomic Encyclopedia of Bacterial and Archaeal Type Strains, Phase III: the genomes of soil and plant-associated and newly described type strains.</title>
        <authorList>
            <person name="Whitman W.B."/>
            <person name="Woyke T."/>
            <person name="Klenk H.P."/>
            <person name="Zhou Y."/>
            <person name="Lilburn T.G."/>
            <person name="Beck B.J."/>
            <person name="De Vos P."/>
            <person name="Vandamme P."/>
            <person name="Eisen J.A."/>
            <person name="Garrity G."/>
            <person name="Hugenholtz P."/>
            <person name="Kyrpides N.C."/>
        </authorList>
    </citation>
    <scope>NUCLEOTIDE SEQUENCE [LARGE SCALE GENOMIC DNA]</scope>
    <source>
        <strain evidence="5 6">CGMCC 1.10116</strain>
    </source>
</reference>
<evidence type="ECO:0000256" key="3">
    <source>
        <dbReference type="SAM" id="Phobius"/>
    </source>
</evidence>
<evidence type="ECO:0000259" key="4">
    <source>
        <dbReference type="Pfam" id="PF00892"/>
    </source>
</evidence>
<feature type="transmembrane region" description="Helical" evidence="3">
    <location>
        <begin position="91"/>
        <end position="113"/>
    </location>
</feature>
<proteinExistence type="inferred from homology"/>
<evidence type="ECO:0000313" key="5">
    <source>
        <dbReference type="EMBL" id="TWI60031.1"/>
    </source>
</evidence>
<dbReference type="Proteomes" id="UP000315711">
    <property type="component" value="Unassembled WGS sequence"/>
</dbReference>
<comment type="similarity">
    <text evidence="2">Belongs to the EamA transporter family.</text>
</comment>
<gene>
    <name evidence="5" type="ORF">IQ10_00455</name>
</gene>
<dbReference type="SUPFAM" id="SSF103481">
    <property type="entry name" value="Multidrug resistance efflux transporter EmrE"/>
    <property type="match status" value="1"/>
</dbReference>
<comment type="subcellular location">
    <subcellularLocation>
        <location evidence="1">Endomembrane system</location>
        <topology evidence="1">Multi-pass membrane protein</topology>
    </subcellularLocation>
</comment>
<dbReference type="GO" id="GO:0016020">
    <property type="term" value="C:membrane"/>
    <property type="evidence" value="ECO:0007669"/>
    <property type="project" value="InterPro"/>
</dbReference>
<dbReference type="PANTHER" id="PTHR12715:SF4">
    <property type="entry name" value="EAMA DOMAIN-CONTAINING PROTEIN"/>
    <property type="match status" value="1"/>
</dbReference>
<comment type="caution">
    <text evidence="5">The sequence shown here is derived from an EMBL/GenBank/DDBJ whole genome shotgun (WGS) entry which is preliminary data.</text>
</comment>
<keyword evidence="6" id="KW-1185">Reference proteome</keyword>
<dbReference type="InterPro" id="IPR000620">
    <property type="entry name" value="EamA_dom"/>
</dbReference>
<feature type="domain" description="EamA" evidence="4">
    <location>
        <begin position="7"/>
        <end position="120"/>
    </location>
</feature>
<keyword evidence="3" id="KW-1133">Transmembrane helix</keyword>
<evidence type="ECO:0000256" key="1">
    <source>
        <dbReference type="ARBA" id="ARBA00004127"/>
    </source>
</evidence>
<dbReference type="EMBL" id="VLKZ01000001">
    <property type="protein sequence ID" value="TWI60031.1"/>
    <property type="molecule type" value="Genomic_DNA"/>
</dbReference>
<name>A0A562QTB1_9BACI</name>